<evidence type="ECO:0000313" key="1">
    <source>
        <dbReference type="EMBL" id="MFM1525191.1"/>
    </source>
</evidence>
<dbReference type="Pfam" id="PF06153">
    <property type="entry name" value="CdAMP_rec"/>
    <property type="match status" value="1"/>
</dbReference>
<dbReference type="EMBL" id="JBFNFH010000013">
    <property type="protein sequence ID" value="MFM1525191.1"/>
    <property type="molecule type" value="Genomic_DNA"/>
</dbReference>
<proteinExistence type="predicted"/>
<dbReference type="SUPFAM" id="SSF54913">
    <property type="entry name" value="GlnB-like"/>
    <property type="match status" value="1"/>
</dbReference>
<comment type="caution">
    <text evidence="1">The sequence shown here is derived from an EMBL/GenBank/DDBJ whole genome shotgun (WGS) entry which is preliminary data.</text>
</comment>
<dbReference type="PANTHER" id="PTHR38456:SF1">
    <property type="entry name" value="CYCLIC DI-AMP RECEPTOR A"/>
    <property type="match status" value="1"/>
</dbReference>
<dbReference type="InterPro" id="IPR011322">
    <property type="entry name" value="N-reg_PII-like_a/b"/>
</dbReference>
<protein>
    <submittedName>
        <fullName evidence="1">Cyclic-di-AMP receptor</fullName>
    </submittedName>
</protein>
<keyword evidence="1" id="KW-0675">Receptor</keyword>
<dbReference type="Gene3D" id="3.30.70.120">
    <property type="match status" value="1"/>
</dbReference>
<organism evidence="1 2">
    <name type="scientific">Helcococcus bovis</name>
    <dbReference type="NCBI Taxonomy" id="3153252"/>
    <lineage>
        <taxon>Bacteria</taxon>
        <taxon>Bacillati</taxon>
        <taxon>Bacillota</taxon>
        <taxon>Tissierellia</taxon>
        <taxon>Tissierellales</taxon>
        <taxon>Peptoniphilaceae</taxon>
        <taxon>Helcococcus</taxon>
    </lineage>
</organism>
<gene>
    <name evidence="1" type="ORF">ABGF40_05830</name>
</gene>
<evidence type="ECO:0000313" key="2">
    <source>
        <dbReference type="Proteomes" id="UP001629536"/>
    </source>
</evidence>
<name>A0ABW9F8A6_9FIRM</name>
<accession>A0ABW9F8A6</accession>
<sequence>MKLLIAIVQDNDVNLLMDDLVEKEFSVTKLATTGGFLKEGNTTLLMGVDEDRVKDCLDIIESNCKKRKTTTSIINSNLQGPMFQSFPVEIEVGGATVFILDVDQFIKL</sequence>
<dbReference type="RefSeq" id="WP_408105595.1">
    <property type="nucleotide sequence ID" value="NZ_JBFNFH010000013.1"/>
</dbReference>
<reference evidence="1 2" key="1">
    <citation type="journal article" date="2024" name="Front. Microbiol.">
        <title>Pangenomic and biochemical analyses of Helcococcus ovis reveal widespread tetracycline resistance and a novel bacterial species, Helcococcus bovis.</title>
        <authorList>
            <person name="Cunha F."/>
            <person name="Zhai Y."/>
            <person name="Casaro S."/>
            <person name="Jones K.L."/>
            <person name="Hernandez M."/>
            <person name="Bisinotto R.S."/>
            <person name="Kariyawasam S."/>
            <person name="Brown M.B."/>
            <person name="Phillips A."/>
            <person name="Jeong K.C."/>
            <person name="Galvao K.N."/>
        </authorList>
    </citation>
    <scope>NUCLEOTIDE SEQUENCE [LARGE SCALE GENOMIC DNA]</scope>
    <source>
        <strain evidence="1 2">KG197</strain>
    </source>
</reference>
<dbReference type="InterPro" id="IPR015867">
    <property type="entry name" value="N-reg_PII/ATP_PRibTrfase_C"/>
</dbReference>
<keyword evidence="2" id="KW-1185">Reference proteome</keyword>
<dbReference type="Proteomes" id="UP001629536">
    <property type="component" value="Unassembled WGS sequence"/>
</dbReference>
<dbReference type="PANTHER" id="PTHR38456">
    <property type="entry name" value="CYCLIC DI-AMP RECEPTOR A"/>
    <property type="match status" value="1"/>
</dbReference>
<dbReference type="InterPro" id="IPR010375">
    <property type="entry name" value="CdAMP_rec"/>
</dbReference>